<reference evidence="1" key="1">
    <citation type="submission" date="2024-03" db="EMBL/GenBank/DDBJ databases">
        <title>Whole genome sequecning of epiphytes from Marcgravia umbellata leaves.</title>
        <authorList>
            <person name="Kumar G."/>
            <person name="Savka M.A."/>
        </authorList>
    </citation>
    <scope>NUCLEOTIDE SEQUENCE</scope>
    <source>
        <strain evidence="1">RIT_BL5</strain>
    </source>
</reference>
<comment type="caution">
    <text evidence="1">The sequence shown here is derived from an EMBL/GenBank/DDBJ whole genome shotgun (WGS) entry which is preliminary data.</text>
</comment>
<dbReference type="EC" id="1.-.-.-" evidence="1"/>
<sequence length="178" mass="20592">MKRTLVILAHPHLSESRVNRRWREELLRHPEQIDLHDLYARYSDGRIDVKEEQARLERYDRVILQFPLYWYSYPPLLKTWFDEVFAYGWAYGSSGDKLTGKTFGTAISIGDKKQNYTRSGGVSFTVDEILAPFKASLRHVGAIELPFFALYGASFQASDEEVEQSAREYARHALGETP</sequence>
<organism evidence="1 2">
    <name type="scientific">Saccharibacillus sacchari</name>
    <dbReference type="NCBI Taxonomy" id="456493"/>
    <lineage>
        <taxon>Bacteria</taxon>
        <taxon>Bacillati</taxon>
        <taxon>Bacillota</taxon>
        <taxon>Bacilli</taxon>
        <taxon>Bacillales</taxon>
        <taxon>Paenibacillaceae</taxon>
        <taxon>Saccharibacillus</taxon>
    </lineage>
</organism>
<keyword evidence="1" id="KW-0560">Oxidoreductase</keyword>
<name>A0ACC6P971_9BACL</name>
<proteinExistence type="predicted"/>
<dbReference type="EMBL" id="JBBKAR010000016">
    <property type="protein sequence ID" value="MEJ8303363.1"/>
    <property type="molecule type" value="Genomic_DNA"/>
</dbReference>
<protein>
    <submittedName>
        <fullName evidence="1">NAD(P)H-dependent oxidoreductase</fullName>
        <ecNumber evidence="1">1.-.-.-</ecNumber>
    </submittedName>
</protein>
<dbReference type="Proteomes" id="UP001380953">
    <property type="component" value="Unassembled WGS sequence"/>
</dbReference>
<evidence type="ECO:0000313" key="2">
    <source>
        <dbReference type="Proteomes" id="UP001380953"/>
    </source>
</evidence>
<evidence type="ECO:0000313" key="1">
    <source>
        <dbReference type="EMBL" id="MEJ8303363.1"/>
    </source>
</evidence>
<accession>A0ACC6P971</accession>
<gene>
    <name evidence="1" type="ORF">WKI47_05465</name>
</gene>
<keyword evidence="2" id="KW-1185">Reference proteome</keyword>